<feature type="region of interest" description="Disordered" evidence="2">
    <location>
        <begin position="137"/>
        <end position="196"/>
    </location>
</feature>
<feature type="compositionally biased region" description="Low complexity" evidence="2">
    <location>
        <begin position="148"/>
        <end position="166"/>
    </location>
</feature>
<reference evidence="3" key="1">
    <citation type="journal article" date="2023" name="G3 (Bethesda)">
        <title>Whole genome assembly and annotation of the endangered Caribbean coral Acropora cervicornis.</title>
        <authorList>
            <person name="Selwyn J.D."/>
            <person name="Vollmer S.V."/>
        </authorList>
    </citation>
    <scope>NUCLEOTIDE SEQUENCE</scope>
    <source>
        <strain evidence="3">K2</strain>
    </source>
</reference>
<name>A0AAD9R5G1_ACRCE</name>
<dbReference type="AlphaFoldDB" id="A0AAD9R5G1"/>
<keyword evidence="1" id="KW-0175">Coiled coil</keyword>
<evidence type="ECO:0000313" key="3">
    <source>
        <dbReference type="EMBL" id="KAK2573402.1"/>
    </source>
</evidence>
<evidence type="ECO:0000256" key="1">
    <source>
        <dbReference type="SAM" id="Coils"/>
    </source>
</evidence>
<feature type="compositionally biased region" description="Polar residues" evidence="2">
    <location>
        <begin position="37"/>
        <end position="55"/>
    </location>
</feature>
<protein>
    <submittedName>
        <fullName evidence="3">Uncharacterized protein</fullName>
    </submittedName>
</protein>
<evidence type="ECO:0000313" key="4">
    <source>
        <dbReference type="Proteomes" id="UP001249851"/>
    </source>
</evidence>
<comment type="caution">
    <text evidence="3">The sequence shown here is derived from an EMBL/GenBank/DDBJ whole genome shotgun (WGS) entry which is preliminary data.</text>
</comment>
<reference evidence="3" key="2">
    <citation type="journal article" date="2023" name="Science">
        <title>Genomic signatures of disease resistance in endangered staghorn corals.</title>
        <authorList>
            <person name="Vollmer S.V."/>
            <person name="Selwyn J.D."/>
            <person name="Despard B.A."/>
            <person name="Roesel C.L."/>
        </authorList>
    </citation>
    <scope>NUCLEOTIDE SEQUENCE</scope>
    <source>
        <strain evidence="3">K2</strain>
    </source>
</reference>
<proteinExistence type="predicted"/>
<sequence>MAEGLNNDMSEQQQRQQPPHGQEADRSHQVQFVVPATNVQTGVATQPKTSSNILASNPGHKKKSSFQITRVIETKTRNRGDSNGYDGDLNESDIVDEEPEIHVELEPFSDPGTANGNGGSRFKVVKLQRDESYVRGRWKCHDFPDVESTQSSSTSVSASSSTSVSTLPSKDSMEKTDSHSSAKVSTTSSSVGNHLYLASDTDSSSIEIQTPGSTVVRSTTSQANEQNFISGEINVALKKRDSEPKIAVASEPVKQSESPVSRLSSGLDNLDRISQDGVQSIAVAGLGPGEAEMPIVNKIATAMEQITQIKSDLLNVVNKEVQTLKETISKLTEENLELKLENEKLRTLVERKGST</sequence>
<feature type="coiled-coil region" evidence="1">
    <location>
        <begin position="314"/>
        <end position="351"/>
    </location>
</feature>
<organism evidence="3 4">
    <name type="scientific">Acropora cervicornis</name>
    <name type="common">Staghorn coral</name>
    <dbReference type="NCBI Taxonomy" id="6130"/>
    <lineage>
        <taxon>Eukaryota</taxon>
        <taxon>Metazoa</taxon>
        <taxon>Cnidaria</taxon>
        <taxon>Anthozoa</taxon>
        <taxon>Hexacorallia</taxon>
        <taxon>Scleractinia</taxon>
        <taxon>Astrocoeniina</taxon>
        <taxon>Acroporidae</taxon>
        <taxon>Acropora</taxon>
    </lineage>
</organism>
<feature type="compositionally biased region" description="Low complexity" evidence="2">
    <location>
        <begin position="181"/>
        <end position="191"/>
    </location>
</feature>
<dbReference type="SUPFAM" id="SSF58026">
    <property type="entry name" value="Delta-sleep-inducing peptide immunoreactive peptide"/>
    <property type="match status" value="1"/>
</dbReference>
<feature type="compositionally biased region" description="Basic and acidic residues" evidence="2">
    <location>
        <begin position="171"/>
        <end position="180"/>
    </location>
</feature>
<feature type="region of interest" description="Disordered" evidence="2">
    <location>
        <begin position="1"/>
        <end position="93"/>
    </location>
</feature>
<gene>
    <name evidence="3" type="ORF">P5673_001052</name>
</gene>
<keyword evidence="4" id="KW-1185">Reference proteome</keyword>
<dbReference type="EMBL" id="JARQWQ010000002">
    <property type="protein sequence ID" value="KAK2573402.1"/>
    <property type="molecule type" value="Genomic_DNA"/>
</dbReference>
<accession>A0AAD9R5G1</accession>
<dbReference type="Proteomes" id="UP001249851">
    <property type="component" value="Unassembled WGS sequence"/>
</dbReference>
<dbReference type="Gene3D" id="1.20.5.490">
    <property type="entry name" value="Single helix bin"/>
    <property type="match status" value="1"/>
</dbReference>
<evidence type="ECO:0000256" key="2">
    <source>
        <dbReference type="SAM" id="MobiDB-lite"/>
    </source>
</evidence>